<evidence type="ECO:0000313" key="3">
    <source>
        <dbReference type="EMBL" id="KAG5266245.1"/>
    </source>
</evidence>
<feature type="compositionally biased region" description="Acidic residues" evidence="1">
    <location>
        <begin position="364"/>
        <end position="374"/>
    </location>
</feature>
<feature type="region of interest" description="Disordered" evidence="1">
    <location>
        <begin position="346"/>
        <end position="382"/>
    </location>
</feature>
<protein>
    <recommendedName>
        <fullName evidence="2">Guanylate-binding protein/Atlastin C-terminal domain-containing protein</fullName>
    </recommendedName>
</protein>
<dbReference type="GO" id="GO:0005525">
    <property type="term" value="F:GTP binding"/>
    <property type="evidence" value="ECO:0007669"/>
    <property type="project" value="InterPro"/>
</dbReference>
<dbReference type="AlphaFoldDB" id="A0AAV6FUJ9"/>
<dbReference type="Proteomes" id="UP000823561">
    <property type="component" value="Chromosome 18"/>
</dbReference>
<proteinExistence type="predicted"/>
<feature type="compositionally biased region" description="Basic and acidic residues" evidence="1">
    <location>
        <begin position="349"/>
        <end position="363"/>
    </location>
</feature>
<evidence type="ECO:0000256" key="1">
    <source>
        <dbReference type="SAM" id="MobiDB-lite"/>
    </source>
</evidence>
<organism evidence="3 4">
    <name type="scientific">Alosa alosa</name>
    <name type="common">allis shad</name>
    <dbReference type="NCBI Taxonomy" id="278164"/>
    <lineage>
        <taxon>Eukaryota</taxon>
        <taxon>Metazoa</taxon>
        <taxon>Chordata</taxon>
        <taxon>Craniata</taxon>
        <taxon>Vertebrata</taxon>
        <taxon>Euteleostomi</taxon>
        <taxon>Actinopterygii</taxon>
        <taxon>Neopterygii</taxon>
        <taxon>Teleostei</taxon>
        <taxon>Clupei</taxon>
        <taxon>Clupeiformes</taxon>
        <taxon>Clupeoidei</taxon>
        <taxon>Clupeidae</taxon>
        <taxon>Alosa</taxon>
    </lineage>
</organism>
<dbReference type="GO" id="GO:0003924">
    <property type="term" value="F:GTPase activity"/>
    <property type="evidence" value="ECO:0007669"/>
    <property type="project" value="InterPro"/>
</dbReference>
<dbReference type="Pfam" id="PF02841">
    <property type="entry name" value="GBP_C"/>
    <property type="match status" value="1"/>
</dbReference>
<evidence type="ECO:0000259" key="2">
    <source>
        <dbReference type="Pfam" id="PF02841"/>
    </source>
</evidence>
<dbReference type="InterPro" id="IPR036543">
    <property type="entry name" value="Guanylate-bd_C_sf"/>
</dbReference>
<dbReference type="SUPFAM" id="SSF48340">
    <property type="entry name" value="Interferon-induced guanylate-binding protein 1 (GBP1), C-terminal domain"/>
    <property type="match status" value="1"/>
</dbReference>
<dbReference type="PANTHER" id="PTHR10751">
    <property type="entry name" value="GUANYLATE BINDING PROTEIN"/>
    <property type="match status" value="1"/>
</dbReference>
<comment type="caution">
    <text evidence="3">The sequence shown here is derived from an EMBL/GenBank/DDBJ whole genome shotgun (WGS) entry which is preliminary data.</text>
</comment>
<accession>A0AAV6FUJ9</accession>
<dbReference type="EMBL" id="JADWDJ010000018">
    <property type="protein sequence ID" value="KAG5266245.1"/>
    <property type="molecule type" value="Genomic_DNA"/>
</dbReference>
<dbReference type="InterPro" id="IPR003191">
    <property type="entry name" value="Guanylate-bd/ATL_C"/>
</dbReference>
<feature type="domain" description="Guanylate-binding protein/Atlastin C-terminal" evidence="2">
    <location>
        <begin position="36"/>
        <end position="295"/>
    </location>
</feature>
<name>A0AAV6FUJ9_9TELE</name>
<gene>
    <name evidence="3" type="ORF">AALO_G00228780</name>
</gene>
<feature type="non-terminal residue" evidence="3">
    <location>
        <position position="1"/>
    </location>
</feature>
<evidence type="ECO:0000313" key="4">
    <source>
        <dbReference type="Proteomes" id="UP000823561"/>
    </source>
</evidence>
<feature type="region of interest" description="Disordered" evidence="1">
    <location>
        <begin position="283"/>
        <end position="303"/>
    </location>
</feature>
<keyword evidence="4" id="KW-1185">Reference proteome</keyword>
<sequence length="382" mass="44919">ATGCCSDRALQLGKLITPPPVHCLTNKGVVSAMEDKAAVENKAAVEDGVGVYRSGMEQLKQFFPVELTLITSEHQRLHTEAVQTFMKRRFKNDQGEYLKSLEEHIDQHLDQYLLHNEEASKKRCQDLLTSLSADMTTRLQKGLYAKPRGYVFFCQHMETIVEKYNRQTATSVKAKEVLEEFFKNKHVESEAIRQADVTLSKQRKRICEETEKVYLLRQKMKSEEEKMNKLEAKMKADKDSFEEKMRQIEGKNKEETKREEEEFEKVLERKMREQREVLEKGLESQAEKLKQEVEETKTKHEETKVMQAEQFELMMEKFRKERQQQEKRYEETMTMMNQQYQQTMIEIRQQNERALEEMQHSDSESDGDSDSDGDGESHCTIL</sequence>
<reference evidence="3" key="1">
    <citation type="submission" date="2020-10" db="EMBL/GenBank/DDBJ databases">
        <title>Chromosome-scale genome assembly of the Allis shad, Alosa alosa.</title>
        <authorList>
            <person name="Margot Z."/>
            <person name="Christophe K."/>
            <person name="Cabau C."/>
            <person name="Louis A."/>
            <person name="Berthelot C."/>
            <person name="Parey E."/>
            <person name="Roest Crollius H."/>
            <person name="Montfort J."/>
            <person name="Robinson-Rechavi M."/>
            <person name="Bucao C."/>
            <person name="Bouchez O."/>
            <person name="Gislard M."/>
            <person name="Lluch J."/>
            <person name="Milhes M."/>
            <person name="Lampietro C."/>
            <person name="Lopez Roques C."/>
            <person name="Donnadieu C."/>
            <person name="Braasch I."/>
            <person name="Desvignes T."/>
            <person name="Postlethwait J."/>
            <person name="Bobe J."/>
            <person name="Guiguen Y."/>
        </authorList>
    </citation>
    <scope>NUCLEOTIDE SEQUENCE</scope>
    <source>
        <strain evidence="3">M-15738</strain>
        <tissue evidence="3">Blood</tissue>
    </source>
</reference>
<dbReference type="Gene3D" id="1.20.1000.10">
    <property type="entry name" value="Guanylate-binding protein, C-terminal domain"/>
    <property type="match status" value="1"/>
</dbReference>